<dbReference type="AlphaFoldDB" id="A0A381SGN1"/>
<dbReference type="GO" id="GO:0005829">
    <property type="term" value="C:cytosol"/>
    <property type="evidence" value="ECO:0007669"/>
    <property type="project" value="TreeGrafter"/>
</dbReference>
<accession>A0A381SGN1</accession>
<dbReference type="Gene3D" id="3.40.50.12230">
    <property type="match status" value="1"/>
</dbReference>
<dbReference type="InterPro" id="IPR041711">
    <property type="entry name" value="Met-tRNA-FMT_N"/>
</dbReference>
<dbReference type="CDD" id="cd08704">
    <property type="entry name" value="Met_tRNA_FMT_C"/>
    <property type="match status" value="1"/>
</dbReference>
<evidence type="ECO:0000313" key="7">
    <source>
        <dbReference type="EMBL" id="SVA01467.1"/>
    </source>
</evidence>
<dbReference type="EMBL" id="UINC01002906">
    <property type="protein sequence ID" value="SVA01467.1"/>
    <property type="molecule type" value="Genomic_DNA"/>
</dbReference>
<feature type="domain" description="Formyl transferase N-terminal" evidence="5">
    <location>
        <begin position="13"/>
        <end position="159"/>
    </location>
</feature>
<keyword evidence="4" id="KW-0648">Protein biosynthesis</keyword>
<evidence type="ECO:0000259" key="5">
    <source>
        <dbReference type="Pfam" id="PF00551"/>
    </source>
</evidence>
<dbReference type="Pfam" id="PF00551">
    <property type="entry name" value="Formyl_trans_N"/>
    <property type="match status" value="1"/>
</dbReference>
<name>A0A381SGN1_9ZZZZ</name>
<dbReference type="Pfam" id="PF02911">
    <property type="entry name" value="Formyl_trans_C"/>
    <property type="match status" value="1"/>
</dbReference>
<dbReference type="PANTHER" id="PTHR11138">
    <property type="entry name" value="METHIONYL-TRNA FORMYLTRANSFERASE"/>
    <property type="match status" value="1"/>
</dbReference>
<sequence>MAAPFLVALVEAGHEIALVITGEDRRRGRREEPSPSPVKAAATDLGLPVAHDMGTLVDCGADLGVVVAFGALIPTRILDVLPMVNVHFSSLPRWRGPAPVEWAVRSGDTTTGVCVIAVGEDFDIGGIHARTEVQIGPRETAVGLRNRLVDAGVELLVATLAAGLEAPIPQVGEATWADKLTVSDRELDWGLTAVVLDRLVRAGGAWTLVHGRRLKVLAAEPSADGSDGPPGLLVDDRVATGDGWLRLVEVQAQDRSRQPFATWWVGARIEPGVHLGR</sequence>
<keyword evidence="3" id="KW-0808">Transferase</keyword>
<dbReference type="GO" id="GO:0004479">
    <property type="term" value="F:methionyl-tRNA formyltransferase activity"/>
    <property type="evidence" value="ECO:0007669"/>
    <property type="project" value="UniProtKB-EC"/>
</dbReference>
<feature type="domain" description="Formyl transferase C-terminal" evidence="6">
    <location>
        <begin position="179"/>
        <end position="267"/>
    </location>
</feature>
<dbReference type="InterPro" id="IPR036477">
    <property type="entry name" value="Formyl_transf_N_sf"/>
</dbReference>
<dbReference type="CDD" id="cd08646">
    <property type="entry name" value="FMT_core_Met-tRNA-FMT_N"/>
    <property type="match status" value="1"/>
</dbReference>
<dbReference type="EC" id="2.1.2.9" evidence="2"/>
<dbReference type="InterPro" id="IPR011034">
    <property type="entry name" value="Formyl_transferase-like_C_sf"/>
</dbReference>
<evidence type="ECO:0000256" key="3">
    <source>
        <dbReference type="ARBA" id="ARBA00022679"/>
    </source>
</evidence>
<dbReference type="SUPFAM" id="SSF50486">
    <property type="entry name" value="FMT C-terminal domain-like"/>
    <property type="match status" value="1"/>
</dbReference>
<protein>
    <recommendedName>
        <fullName evidence="2">methionyl-tRNA formyltransferase</fullName>
        <ecNumber evidence="2">2.1.2.9</ecNumber>
    </recommendedName>
</protein>
<dbReference type="InterPro" id="IPR044135">
    <property type="entry name" value="Met-tRNA-FMT_C"/>
</dbReference>
<evidence type="ECO:0000256" key="2">
    <source>
        <dbReference type="ARBA" id="ARBA00012261"/>
    </source>
</evidence>
<evidence type="ECO:0000256" key="4">
    <source>
        <dbReference type="ARBA" id="ARBA00022917"/>
    </source>
</evidence>
<dbReference type="SUPFAM" id="SSF53328">
    <property type="entry name" value="Formyltransferase"/>
    <property type="match status" value="1"/>
</dbReference>
<dbReference type="PANTHER" id="PTHR11138:SF5">
    <property type="entry name" value="METHIONYL-TRNA FORMYLTRANSFERASE, MITOCHONDRIAL"/>
    <property type="match status" value="1"/>
</dbReference>
<reference evidence="7" key="1">
    <citation type="submission" date="2018-05" db="EMBL/GenBank/DDBJ databases">
        <authorList>
            <person name="Lanie J.A."/>
            <person name="Ng W.-L."/>
            <person name="Kazmierczak K.M."/>
            <person name="Andrzejewski T.M."/>
            <person name="Davidsen T.M."/>
            <person name="Wayne K.J."/>
            <person name="Tettelin H."/>
            <person name="Glass J.I."/>
            <person name="Rusch D."/>
            <person name="Podicherti R."/>
            <person name="Tsui H.-C.T."/>
            <person name="Winkler M.E."/>
        </authorList>
    </citation>
    <scope>NUCLEOTIDE SEQUENCE</scope>
</reference>
<organism evidence="7">
    <name type="scientific">marine metagenome</name>
    <dbReference type="NCBI Taxonomy" id="408172"/>
    <lineage>
        <taxon>unclassified sequences</taxon>
        <taxon>metagenomes</taxon>
        <taxon>ecological metagenomes</taxon>
    </lineage>
</organism>
<evidence type="ECO:0000259" key="6">
    <source>
        <dbReference type="Pfam" id="PF02911"/>
    </source>
</evidence>
<dbReference type="InterPro" id="IPR005793">
    <property type="entry name" value="Formyl_trans_C"/>
</dbReference>
<evidence type="ECO:0000256" key="1">
    <source>
        <dbReference type="ARBA" id="ARBA00010699"/>
    </source>
</evidence>
<comment type="similarity">
    <text evidence="1">Belongs to the Fmt family.</text>
</comment>
<gene>
    <name evidence="7" type="ORF">METZ01_LOCUS54321</name>
</gene>
<dbReference type="InterPro" id="IPR002376">
    <property type="entry name" value="Formyl_transf_N"/>
</dbReference>
<proteinExistence type="inferred from homology"/>